<evidence type="ECO:0000313" key="2">
    <source>
        <dbReference type="Proteomes" id="UP000694388"/>
    </source>
</evidence>
<dbReference type="InterPro" id="IPR011990">
    <property type="entry name" value="TPR-like_helical_dom_sf"/>
</dbReference>
<evidence type="ECO:0000313" key="1">
    <source>
        <dbReference type="Ensembl" id="ENSEBUP00000009356.1"/>
    </source>
</evidence>
<dbReference type="Gene3D" id="1.25.40.10">
    <property type="entry name" value="Tetratricopeptide repeat domain"/>
    <property type="match status" value="1"/>
</dbReference>
<protein>
    <submittedName>
        <fullName evidence="1">Uncharacterized protein</fullName>
    </submittedName>
</protein>
<dbReference type="GeneTree" id="ENSGT00530000063812"/>
<organism evidence="1 2">
    <name type="scientific">Eptatretus burgeri</name>
    <name type="common">Inshore hagfish</name>
    <dbReference type="NCBI Taxonomy" id="7764"/>
    <lineage>
        <taxon>Eukaryota</taxon>
        <taxon>Metazoa</taxon>
        <taxon>Chordata</taxon>
        <taxon>Craniata</taxon>
        <taxon>Vertebrata</taxon>
        <taxon>Cyclostomata</taxon>
        <taxon>Myxini</taxon>
        <taxon>Myxiniformes</taxon>
        <taxon>Myxinidae</taxon>
        <taxon>Eptatretinae</taxon>
        <taxon>Eptatretus</taxon>
    </lineage>
</organism>
<reference evidence="1" key="1">
    <citation type="submission" date="2025-08" db="UniProtKB">
        <authorList>
            <consortium name="Ensembl"/>
        </authorList>
    </citation>
    <scope>IDENTIFICATION</scope>
</reference>
<dbReference type="InterPro" id="IPR042772">
    <property type="entry name" value="SH3TC1/SH3TC2"/>
</dbReference>
<dbReference type="SUPFAM" id="SSF48452">
    <property type="entry name" value="TPR-like"/>
    <property type="match status" value="1"/>
</dbReference>
<dbReference type="AlphaFoldDB" id="A0A8C4Q3P5"/>
<reference evidence="1" key="2">
    <citation type="submission" date="2025-09" db="UniProtKB">
        <authorList>
            <consortium name="Ensembl"/>
        </authorList>
    </citation>
    <scope>IDENTIFICATION</scope>
</reference>
<keyword evidence="2" id="KW-1185">Reference proteome</keyword>
<accession>A0A8C4Q3P5</accession>
<proteinExistence type="predicted"/>
<dbReference type="PANTHER" id="PTHR22647:SF4">
    <property type="entry name" value="SH3 DOMAIN AND TETRATRICOPEPTIDE REPEAT-CONTAINING PROTEIN 1-LIKE ISOFORM X1"/>
    <property type="match status" value="1"/>
</dbReference>
<dbReference type="PANTHER" id="PTHR22647">
    <property type="entry name" value="SH3 DOMAIN AND TETRATRICOPEPTIDE REPEATS CONTAINING PROTEIN"/>
    <property type="match status" value="1"/>
</dbReference>
<name>A0A8C4Q3P5_EPTBU</name>
<dbReference type="Proteomes" id="UP000694388">
    <property type="component" value="Unplaced"/>
</dbReference>
<sequence>MAMAIAENLDGDQHILGLYEAAGDIYFNGNQDREKALAFYERSTLHKARGLREKEAELRITCKLTHIYIQLRAFSKALEVGRRALQLSVDFGDRLSEKVSCHRLAMVHIKMHHGNEAEIYLLRTLMLCSTPVLSRPELTYCIHVCTLLGHIASDRPGVSTRVRFEHSTVACKINLHSQAQFLFRREWPELWMFPKH</sequence>
<dbReference type="Ensembl" id="ENSEBUT00000009879.1">
    <property type="protein sequence ID" value="ENSEBUP00000009356.1"/>
    <property type="gene ID" value="ENSEBUG00000006033.1"/>
</dbReference>